<proteinExistence type="predicted"/>
<organism evidence="1 2">
    <name type="scientific">Gimesia maris</name>
    <dbReference type="NCBI Taxonomy" id="122"/>
    <lineage>
        <taxon>Bacteria</taxon>
        <taxon>Pseudomonadati</taxon>
        <taxon>Planctomycetota</taxon>
        <taxon>Planctomycetia</taxon>
        <taxon>Planctomycetales</taxon>
        <taxon>Planctomycetaceae</taxon>
        <taxon>Gimesia</taxon>
    </lineage>
</organism>
<name>A0A3D3R008_9PLAN</name>
<dbReference type="EMBL" id="DQAY01000017">
    <property type="protein sequence ID" value="HCO21926.1"/>
    <property type="molecule type" value="Genomic_DNA"/>
</dbReference>
<reference evidence="1 2" key="1">
    <citation type="journal article" date="2018" name="Nat. Biotechnol.">
        <title>A standardized bacterial taxonomy based on genome phylogeny substantially revises the tree of life.</title>
        <authorList>
            <person name="Parks D.H."/>
            <person name="Chuvochina M."/>
            <person name="Waite D.W."/>
            <person name="Rinke C."/>
            <person name="Skarshewski A."/>
            <person name="Chaumeil P.A."/>
            <person name="Hugenholtz P."/>
        </authorList>
    </citation>
    <scope>NUCLEOTIDE SEQUENCE [LARGE SCALE GENOMIC DNA]</scope>
    <source>
        <strain evidence="1">UBA9375</strain>
    </source>
</reference>
<evidence type="ECO:0000313" key="2">
    <source>
        <dbReference type="Proteomes" id="UP000263642"/>
    </source>
</evidence>
<accession>A0A3D3R008</accession>
<dbReference type="Proteomes" id="UP000263642">
    <property type="component" value="Unassembled WGS sequence"/>
</dbReference>
<gene>
    <name evidence="1" type="ORF">DIT97_02195</name>
</gene>
<accession>A0A517XGF8</accession>
<comment type="caution">
    <text evidence="1">The sequence shown here is derived from an EMBL/GenBank/DDBJ whole genome shotgun (WGS) entry which is preliminary data.</text>
</comment>
<evidence type="ECO:0000313" key="1">
    <source>
        <dbReference type="EMBL" id="HCO21926.1"/>
    </source>
</evidence>
<dbReference type="RefSeq" id="WP_154900762.1">
    <property type="nucleotide sequence ID" value="NZ_CAXBMG010000020.1"/>
</dbReference>
<protein>
    <submittedName>
        <fullName evidence="1">Uncharacterized protein</fullName>
    </submittedName>
</protein>
<sequence>MRKLMNVKTALLFGLVVAGLSMFGAANKVEARPNFKNIWADTYPDSKMLISKKCGICHPGKSKKEKSDYAEAVFEALGKKRKATDKEMIVKALKAAEMKPSSVEGKTYGDLIKADEMPPSKKSE</sequence>
<dbReference type="AlphaFoldDB" id="A0A3D3R008"/>